<feature type="compositionally biased region" description="Basic and acidic residues" evidence="1">
    <location>
        <begin position="29"/>
        <end position="46"/>
    </location>
</feature>
<comment type="caution">
    <text evidence="3">The sequence shown here is derived from an EMBL/GenBank/DDBJ whole genome shotgun (WGS) entry which is preliminary data.</text>
</comment>
<feature type="compositionally biased region" description="Basic and acidic residues" evidence="1">
    <location>
        <begin position="374"/>
        <end position="392"/>
    </location>
</feature>
<evidence type="ECO:0000259" key="2">
    <source>
        <dbReference type="PROSITE" id="PS50076"/>
    </source>
</evidence>
<feature type="region of interest" description="Disordered" evidence="1">
    <location>
        <begin position="276"/>
        <end position="304"/>
    </location>
</feature>
<protein>
    <recommendedName>
        <fullName evidence="2">J domain-containing protein</fullName>
    </recommendedName>
</protein>
<feature type="region of interest" description="Disordered" evidence="1">
    <location>
        <begin position="419"/>
        <end position="509"/>
    </location>
</feature>
<dbReference type="AlphaFoldDB" id="A0A8H8BTI7"/>
<gene>
    <name evidence="3" type="ORF">IFR04_003242</name>
</gene>
<feature type="region of interest" description="Disordered" evidence="1">
    <location>
        <begin position="658"/>
        <end position="751"/>
    </location>
</feature>
<evidence type="ECO:0000256" key="1">
    <source>
        <dbReference type="SAM" id="MobiDB-lite"/>
    </source>
</evidence>
<dbReference type="OrthoDB" id="442087at2759"/>
<feature type="compositionally biased region" description="Acidic residues" evidence="1">
    <location>
        <begin position="151"/>
        <end position="164"/>
    </location>
</feature>
<proteinExistence type="predicted"/>
<dbReference type="InterPro" id="IPR018253">
    <property type="entry name" value="DnaJ_domain_CS"/>
</dbReference>
<evidence type="ECO:0000313" key="3">
    <source>
        <dbReference type="EMBL" id="KAG4423560.1"/>
    </source>
</evidence>
<accession>A0A8H8BTI7</accession>
<dbReference type="Pfam" id="PF00226">
    <property type="entry name" value="DnaJ"/>
    <property type="match status" value="1"/>
</dbReference>
<dbReference type="PANTHER" id="PTHR43908">
    <property type="entry name" value="AT29763P-RELATED"/>
    <property type="match status" value="1"/>
</dbReference>
<dbReference type="PROSITE" id="PS00636">
    <property type="entry name" value="DNAJ_1"/>
    <property type="match status" value="1"/>
</dbReference>
<organism evidence="3 4">
    <name type="scientific">Cadophora malorum</name>
    <dbReference type="NCBI Taxonomy" id="108018"/>
    <lineage>
        <taxon>Eukaryota</taxon>
        <taxon>Fungi</taxon>
        <taxon>Dikarya</taxon>
        <taxon>Ascomycota</taxon>
        <taxon>Pezizomycotina</taxon>
        <taxon>Leotiomycetes</taxon>
        <taxon>Helotiales</taxon>
        <taxon>Ploettnerulaceae</taxon>
        <taxon>Cadophora</taxon>
    </lineage>
</organism>
<dbReference type="Proteomes" id="UP000664132">
    <property type="component" value="Unassembled WGS sequence"/>
</dbReference>
<feature type="compositionally biased region" description="Basic and acidic residues" evidence="1">
    <location>
        <begin position="490"/>
        <end position="509"/>
    </location>
</feature>
<dbReference type="PRINTS" id="PR00625">
    <property type="entry name" value="JDOMAIN"/>
</dbReference>
<sequence>MVDYPRLPHVESGSDSEDGSASRQNGRALEVKSKRRYESEKESGEDSDKEVDELSRLLGDFGGKSDKNSSKDSGKKPDRESGKKSEKDSGKKSHRESGKESEKDSGKKPDRESGKKSDKESGKTSDRGSGKKSDKESGKKSGKDSSKENGQESDNDEESGEEESSAEHTKATRYTKEQREEVTRVRKCSKKDYYAILGLEGNCSRIEVKKAYKKLSLLTHPDKNKYKDAEKAFKMVSTAYQVLGNSSERTRYDRNRKAYKLRGELDPIDLWDEEFAENASGTDSGSESDGDDSEEDEEEMKPDSFRLGIYKEATPWVRKLLADPRDSSTKSEIENLNKRIKKQNKKDGLKEDEFFISINVLRSIGMEAGVAAKSLEKDPNNKRAKESQEKLEKQFEKTIRINSYPREWLDCLPWSLKDKGKAETASSKGREKGKGREKPSSSKQKDRDGDTEMPDVGPSSKKKGKGKGREGPSSSKQKDQESDVDMTDAPTRRPKWEPGETKKGEKILGWRPFYKTDRKKDEQLFNGCQLVIEKEGHPNPIALVSGEEVGRRVVDAYRDLPEEEQNDIRYSEERYTYKDANKFDELLGFACKPFNTKTEGSGAYYPAGYALYSFTDGSQDLVSRECMRQVFGKTDADNEIADFYEDIGETPPWLIEPKKLLTSGSEVKGRSKSRRHADSDDESDSDSDSSSIFVSAKKKGRRHARDGESSDDDNSSGDDSGDGRKRGRMPRTKRNSKTKRTKTVGSNDQSDILAGIMQKFMKQMAEENRRQAEDMSKKFEEVLGRIPVSGAA</sequence>
<dbReference type="GO" id="GO:0030544">
    <property type="term" value="F:Hsp70 protein binding"/>
    <property type="evidence" value="ECO:0007669"/>
    <property type="project" value="TreeGrafter"/>
</dbReference>
<dbReference type="EMBL" id="JAFJYH010000032">
    <property type="protein sequence ID" value="KAG4423560.1"/>
    <property type="molecule type" value="Genomic_DNA"/>
</dbReference>
<dbReference type="Gene3D" id="1.10.287.110">
    <property type="entry name" value="DnaJ domain"/>
    <property type="match status" value="1"/>
</dbReference>
<evidence type="ECO:0000313" key="4">
    <source>
        <dbReference type="Proteomes" id="UP000664132"/>
    </source>
</evidence>
<dbReference type="InterPro" id="IPR051100">
    <property type="entry name" value="DnaJ_subfamily_B/C"/>
</dbReference>
<dbReference type="SUPFAM" id="SSF46565">
    <property type="entry name" value="Chaperone J-domain"/>
    <property type="match status" value="1"/>
</dbReference>
<feature type="region of interest" description="Disordered" evidence="1">
    <location>
        <begin position="371"/>
        <end position="392"/>
    </location>
</feature>
<dbReference type="PANTHER" id="PTHR43908:SF3">
    <property type="entry name" value="AT29763P-RELATED"/>
    <property type="match status" value="1"/>
</dbReference>
<dbReference type="InterPro" id="IPR036869">
    <property type="entry name" value="J_dom_sf"/>
</dbReference>
<dbReference type="SMART" id="SM00271">
    <property type="entry name" value="DnaJ"/>
    <property type="match status" value="1"/>
</dbReference>
<dbReference type="GO" id="GO:0005789">
    <property type="term" value="C:endoplasmic reticulum membrane"/>
    <property type="evidence" value="ECO:0007669"/>
    <property type="project" value="TreeGrafter"/>
</dbReference>
<feature type="region of interest" description="Disordered" evidence="1">
    <location>
        <begin position="1"/>
        <end position="185"/>
    </location>
</feature>
<feature type="domain" description="J" evidence="2">
    <location>
        <begin position="192"/>
        <end position="256"/>
    </location>
</feature>
<dbReference type="InterPro" id="IPR001623">
    <property type="entry name" value="DnaJ_domain"/>
</dbReference>
<name>A0A8H8BTI7_9HELO</name>
<feature type="compositionally biased region" description="Basic and acidic residues" evidence="1">
    <location>
        <begin position="419"/>
        <end position="450"/>
    </location>
</feature>
<feature type="compositionally biased region" description="Basic residues" evidence="1">
    <location>
        <begin position="725"/>
        <end position="742"/>
    </location>
</feature>
<feature type="compositionally biased region" description="Basic and acidic residues" evidence="1">
    <location>
        <begin position="63"/>
        <end position="150"/>
    </location>
</feature>
<reference evidence="3" key="1">
    <citation type="submission" date="2021-02" db="EMBL/GenBank/DDBJ databases">
        <title>Genome sequence Cadophora malorum strain M34.</title>
        <authorList>
            <person name="Stefanovic E."/>
            <person name="Vu D."/>
            <person name="Scully C."/>
            <person name="Dijksterhuis J."/>
            <person name="Roader J."/>
            <person name="Houbraken J."/>
        </authorList>
    </citation>
    <scope>NUCLEOTIDE SEQUENCE</scope>
    <source>
        <strain evidence="3">M34</strain>
    </source>
</reference>
<feature type="compositionally biased region" description="Acidic residues" evidence="1">
    <location>
        <begin position="709"/>
        <end position="720"/>
    </location>
</feature>
<dbReference type="GO" id="GO:0071218">
    <property type="term" value="P:cellular response to misfolded protein"/>
    <property type="evidence" value="ECO:0007669"/>
    <property type="project" value="TreeGrafter"/>
</dbReference>
<dbReference type="PROSITE" id="PS50076">
    <property type="entry name" value="DNAJ_2"/>
    <property type="match status" value="1"/>
</dbReference>
<dbReference type="CDD" id="cd06257">
    <property type="entry name" value="DnaJ"/>
    <property type="match status" value="1"/>
</dbReference>
<feature type="compositionally biased region" description="Basic and acidic residues" evidence="1">
    <location>
        <begin position="165"/>
        <end position="184"/>
    </location>
</feature>
<keyword evidence="4" id="KW-1185">Reference proteome</keyword>
<feature type="compositionally biased region" description="Acidic residues" evidence="1">
    <location>
        <begin position="286"/>
        <end position="300"/>
    </location>
</feature>